<dbReference type="InterPro" id="IPR010100">
    <property type="entry name" value="TonB-dep_Cu_rcpt"/>
</dbReference>
<dbReference type="AlphaFoldDB" id="A0A0R0DMY1"/>
<proteinExistence type="inferred from homology"/>
<protein>
    <submittedName>
        <fullName evidence="12">TonB-dependent receptor</fullName>
    </submittedName>
</protein>
<dbReference type="CDD" id="cd01347">
    <property type="entry name" value="ligand_gated_channel"/>
    <property type="match status" value="1"/>
</dbReference>
<reference evidence="12 13" key="1">
    <citation type="submission" date="2015-05" db="EMBL/GenBank/DDBJ databases">
        <title>Genome sequencing and analysis of members of genus Stenotrophomonas.</title>
        <authorList>
            <person name="Patil P.P."/>
            <person name="Midha S."/>
            <person name="Patil P.B."/>
        </authorList>
    </citation>
    <scope>NUCLEOTIDE SEQUENCE [LARGE SCALE GENOMIC DNA]</scope>
    <source>
        <strain evidence="12 13">DSM 24757</strain>
    </source>
</reference>
<feature type="domain" description="TonB-dependent receptor-like beta-barrel" evidence="10">
    <location>
        <begin position="189"/>
        <end position="629"/>
    </location>
</feature>
<keyword evidence="6 8" id="KW-0472">Membrane</keyword>
<evidence type="ECO:0000256" key="4">
    <source>
        <dbReference type="ARBA" id="ARBA00022692"/>
    </source>
</evidence>
<accession>A0A0R0DMY1</accession>
<gene>
    <name evidence="12" type="ORF">ABB30_00470</name>
</gene>
<dbReference type="GO" id="GO:0009279">
    <property type="term" value="C:cell outer membrane"/>
    <property type="evidence" value="ECO:0007669"/>
    <property type="project" value="UniProtKB-SubCell"/>
</dbReference>
<evidence type="ECO:0000256" key="3">
    <source>
        <dbReference type="ARBA" id="ARBA00022452"/>
    </source>
</evidence>
<dbReference type="InterPro" id="IPR039426">
    <property type="entry name" value="TonB-dep_rcpt-like"/>
</dbReference>
<dbReference type="SUPFAM" id="SSF56935">
    <property type="entry name" value="Porins"/>
    <property type="match status" value="1"/>
</dbReference>
<keyword evidence="12" id="KW-0675">Receptor</keyword>
<dbReference type="GO" id="GO:0015344">
    <property type="term" value="F:siderophore uptake transmembrane transporter activity"/>
    <property type="evidence" value="ECO:0007669"/>
    <property type="project" value="TreeGrafter"/>
</dbReference>
<dbReference type="InterPro" id="IPR000531">
    <property type="entry name" value="Beta-barrel_TonB"/>
</dbReference>
<dbReference type="NCBIfam" id="TIGR01778">
    <property type="entry name" value="TonB-copper"/>
    <property type="match status" value="1"/>
</dbReference>
<dbReference type="GO" id="GO:0044718">
    <property type="term" value="P:siderophore transmembrane transport"/>
    <property type="evidence" value="ECO:0007669"/>
    <property type="project" value="TreeGrafter"/>
</dbReference>
<evidence type="ECO:0000256" key="5">
    <source>
        <dbReference type="ARBA" id="ARBA00023077"/>
    </source>
</evidence>
<comment type="caution">
    <text evidence="12">The sequence shown here is derived from an EMBL/GenBank/DDBJ whole genome shotgun (WGS) entry which is preliminary data.</text>
</comment>
<evidence type="ECO:0000313" key="12">
    <source>
        <dbReference type="EMBL" id="KRG79642.1"/>
    </source>
</evidence>
<evidence type="ECO:0000256" key="6">
    <source>
        <dbReference type="ARBA" id="ARBA00023136"/>
    </source>
</evidence>
<keyword evidence="3 8" id="KW-1134">Transmembrane beta strand</keyword>
<evidence type="ECO:0000256" key="7">
    <source>
        <dbReference type="ARBA" id="ARBA00023237"/>
    </source>
</evidence>
<dbReference type="PATRIC" id="fig|336566.3.peg.1059"/>
<dbReference type="STRING" id="336566.ABB30_00470"/>
<organism evidence="12 13">
    <name type="scientific">Stenotrophomonas ginsengisoli</name>
    <dbReference type="NCBI Taxonomy" id="336566"/>
    <lineage>
        <taxon>Bacteria</taxon>
        <taxon>Pseudomonadati</taxon>
        <taxon>Pseudomonadota</taxon>
        <taxon>Gammaproteobacteria</taxon>
        <taxon>Lysobacterales</taxon>
        <taxon>Lysobacteraceae</taxon>
        <taxon>Stenotrophomonas</taxon>
    </lineage>
</organism>
<dbReference type="InterPro" id="IPR012910">
    <property type="entry name" value="Plug_dom"/>
</dbReference>
<dbReference type="InterPro" id="IPR036942">
    <property type="entry name" value="Beta-barrel_TonB_sf"/>
</dbReference>
<name>A0A0R0DMY1_9GAMM</name>
<evidence type="ECO:0000259" key="10">
    <source>
        <dbReference type="Pfam" id="PF00593"/>
    </source>
</evidence>
<dbReference type="EMBL" id="LDJM01000002">
    <property type="protein sequence ID" value="KRG79642.1"/>
    <property type="molecule type" value="Genomic_DNA"/>
</dbReference>
<keyword evidence="4 8" id="KW-0812">Transmembrane</keyword>
<keyword evidence="7 8" id="KW-0998">Cell outer membrane</keyword>
<keyword evidence="13" id="KW-1185">Reference proteome</keyword>
<sequence>MLATTTVHAVAGPHAHTRADTLDRVVVTARAPSAALTWETDPRLPRQPVPASDGADYLKTVPGFAAIRNGGTNGDAVLRGLFGSRLGIVANNGALAGACPSRMDNPLSYLSPDTFDALTVTKGPQSVQWGPGNSAGTVRFERDVPRFEAPASRINASALAGSNQRNDQVIDATLGNARGYVRLGGNRSEADDYRDGNGQDVAGAWHKWNAEAAIGWTPDADTVIELNAGIGDARARYAGRGMDGSAFARDSLGLRIERDNLGPVLQSIHASAYVNRADHVMDNYSLRDPNPASNMPMPMGSNPDRRTAGGRVALTWQWDDVAFIAGADHQASTHRRRSGMGRDAWRAQPRVADALLGHTGLFAELTTGHGTDSRWISGLRIDQHRARDLRSTATSGHAGMAMPNPTANQRRNETLGSAFVRHERDLDNSLKLYAGLGHASRMPDYWELFSANRGPAGSANAFAGIAPERTTQLDAGLQWQGERLQGWVSAYAGQVRDYIRFNYLAGGMTRADNVDVHIAGAEAGIDWQWRDGLRSGATLAHAWGRLADGHAPLAQMPPLELRLTTDWQGERFNAGALLRAVAAQNRTSPGQGNVTSRDIGPSAGFAVLSLNAGYRINDHLQLTAGIDNLFDRAYAEHLNLAGSADFGYPAEPVRINEPGRNLWLRLALRH</sequence>
<dbReference type="Pfam" id="PF00593">
    <property type="entry name" value="TonB_dep_Rec_b-barrel"/>
    <property type="match status" value="1"/>
</dbReference>
<comment type="subcellular location">
    <subcellularLocation>
        <location evidence="1 8">Cell outer membrane</location>
        <topology evidence="1 8">Multi-pass membrane protein</topology>
    </subcellularLocation>
</comment>
<evidence type="ECO:0000256" key="8">
    <source>
        <dbReference type="PROSITE-ProRule" id="PRU01360"/>
    </source>
</evidence>
<feature type="domain" description="TonB-dependent receptor plug" evidence="11">
    <location>
        <begin position="50"/>
        <end position="137"/>
    </location>
</feature>
<dbReference type="PANTHER" id="PTHR30069:SF49">
    <property type="entry name" value="OUTER MEMBRANE PROTEIN C"/>
    <property type="match status" value="1"/>
</dbReference>
<dbReference type="Gene3D" id="2.40.170.20">
    <property type="entry name" value="TonB-dependent receptor, beta-barrel domain"/>
    <property type="match status" value="1"/>
</dbReference>
<evidence type="ECO:0000313" key="13">
    <source>
        <dbReference type="Proteomes" id="UP000050956"/>
    </source>
</evidence>
<dbReference type="PROSITE" id="PS52016">
    <property type="entry name" value="TONB_DEPENDENT_REC_3"/>
    <property type="match status" value="1"/>
</dbReference>
<dbReference type="InterPro" id="IPR037066">
    <property type="entry name" value="Plug_dom_sf"/>
</dbReference>
<dbReference type="Gene3D" id="2.170.130.10">
    <property type="entry name" value="TonB-dependent receptor, plug domain"/>
    <property type="match status" value="1"/>
</dbReference>
<evidence type="ECO:0000256" key="9">
    <source>
        <dbReference type="RuleBase" id="RU003357"/>
    </source>
</evidence>
<dbReference type="PANTHER" id="PTHR30069">
    <property type="entry name" value="TONB-DEPENDENT OUTER MEMBRANE RECEPTOR"/>
    <property type="match status" value="1"/>
</dbReference>
<keyword evidence="2 8" id="KW-0813">Transport</keyword>
<evidence type="ECO:0000256" key="1">
    <source>
        <dbReference type="ARBA" id="ARBA00004571"/>
    </source>
</evidence>
<evidence type="ECO:0000259" key="11">
    <source>
        <dbReference type="Pfam" id="PF07715"/>
    </source>
</evidence>
<dbReference type="Proteomes" id="UP000050956">
    <property type="component" value="Unassembled WGS sequence"/>
</dbReference>
<comment type="similarity">
    <text evidence="8 9">Belongs to the TonB-dependent receptor family.</text>
</comment>
<dbReference type="Pfam" id="PF07715">
    <property type="entry name" value="Plug"/>
    <property type="match status" value="1"/>
</dbReference>
<evidence type="ECO:0000256" key="2">
    <source>
        <dbReference type="ARBA" id="ARBA00022448"/>
    </source>
</evidence>
<keyword evidence="5 9" id="KW-0798">TonB box</keyword>